<dbReference type="NCBIfam" id="TIGR02217">
    <property type="entry name" value="chp_TIGR02217"/>
    <property type="match status" value="1"/>
</dbReference>
<sequence length="211" mass="22775">MAFHEIRFPASLSFGSVGGPERRTEIVALTNGHEERSSPWAHSRRRYDAGMGLRSLDDVSLLIAFFEARAGQLHGFRWKDWSDYKSSAPSVAPAFGDQVLGRGDGVRTPFPLPNVVLDDRIAAGKAALIAKPVEHPLGRDRGVELAAGRDFTVDTVTGTVHFAVPPEAGAAVSAGFEFDVPVRFDTDRISVSVASFHAGDLPDVPVIEVRL</sequence>
<dbReference type="Proteomes" id="UP000249922">
    <property type="component" value="Chromosome"/>
</dbReference>
<organism evidence="2 3">
    <name type="scientific">Paracoccus mutanolyticus</name>
    <dbReference type="NCBI Taxonomy" id="1499308"/>
    <lineage>
        <taxon>Bacteria</taxon>
        <taxon>Pseudomonadati</taxon>
        <taxon>Pseudomonadota</taxon>
        <taxon>Alphaproteobacteria</taxon>
        <taxon>Rhodobacterales</taxon>
        <taxon>Paracoccaceae</taxon>
        <taxon>Paracoccus</taxon>
    </lineage>
</organism>
<gene>
    <name evidence="2" type="ORF">DPM13_02920</name>
</gene>
<evidence type="ECO:0000259" key="1">
    <source>
        <dbReference type="Pfam" id="PF09343"/>
    </source>
</evidence>
<keyword evidence="3" id="KW-1185">Reference proteome</keyword>
<dbReference type="Pfam" id="PF09343">
    <property type="entry name" value="DUF2460"/>
    <property type="match status" value="1"/>
</dbReference>
<dbReference type="EMBL" id="CP030239">
    <property type="protein sequence ID" value="AWX92538.1"/>
    <property type="molecule type" value="Genomic_DNA"/>
</dbReference>
<reference evidence="2 3" key="1">
    <citation type="submission" date="2018-06" db="EMBL/GenBank/DDBJ databases">
        <title>Complete genome sequence of Paracoccus mutanolyticus strain RSP-02 isolated from cellulosic waste.</title>
        <authorList>
            <person name="Amrutha R.N."/>
            <person name="Shrivastav A."/>
            <person name="Buddana S.K."/>
            <person name="Deshpande U."/>
            <person name="Prakasham R.S."/>
        </authorList>
    </citation>
    <scope>NUCLEOTIDE SEQUENCE [LARGE SCALE GENOMIC DNA]</scope>
    <source>
        <strain evidence="2 3">RSP-02</strain>
    </source>
</reference>
<dbReference type="InterPro" id="IPR011740">
    <property type="entry name" value="DUF2460"/>
</dbReference>
<proteinExistence type="predicted"/>
<accession>A0ABN5M3W3</accession>
<dbReference type="RefSeq" id="WP_112887431.1">
    <property type="nucleotide sequence ID" value="NZ_CP030239.1"/>
</dbReference>
<evidence type="ECO:0000313" key="2">
    <source>
        <dbReference type="EMBL" id="AWX92538.1"/>
    </source>
</evidence>
<name>A0ABN5M3W3_9RHOB</name>
<feature type="domain" description="DUF2460" evidence="1">
    <location>
        <begin position="4"/>
        <end position="210"/>
    </location>
</feature>
<evidence type="ECO:0000313" key="3">
    <source>
        <dbReference type="Proteomes" id="UP000249922"/>
    </source>
</evidence>
<protein>
    <submittedName>
        <fullName evidence="2">TIGR02217 family protein</fullName>
    </submittedName>
</protein>